<evidence type="ECO:0000256" key="1">
    <source>
        <dbReference type="ARBA" id="ARBA00022729"/>
    </source>
</evidence>
<dbReference type="SUPFAM" id="SSF50685">
    <property type="entry name" value="Barwin-like endoglucanases"/>
    <property type="match status" value="1"/>
</dbReference>
<dbReference type="Proteomes" id="UP000093000">
    <property type="component" value="Unassembled WGS sequence"/>
</dbReference>
<dbReference type="InterPro" id="IPR036908">
    <property type="entry name" value="RlpA-like_sf"/>
</dbReference>
<accession>A0A1C7NG10</accession>
<dbReference type="Gene3D" id="2.40.40.10">
    <property type="entry name" value="RlpA-like domain"/>
    <property type="match status" value="1"/>
</dbReference>
<dbReference type="InParanoid" id="A0A1C7NG10"/>
<dbReference type="EMBL" id="LUGH01000186">
    <property type="protein sequence ID" value="OBZ87958.1"/>
    <property type="molecule type" value="Genomic_DNA"/>
</dbReference>
<evidence type="ECO:0008006" key="5">
    <source>
        <dbReference type="Google" id="ProtNLM"/>
    </source>
</evidence>
<evidence type="ECO:0000256" key="2">
    <source>
        <dbReference type="SAM" id="MobiDB-lite"/>
    </source>
</evidence>
<evidence type="ECO:0000313" key="4">
    <source>
        <dbReference type="Proteomes" id="UP000093000"/>
    </source>
</evidence>
<protein>
    <recommendedName>
        <fullName evidence="5">RlpA-like protein double-psi beta-barrel domain-containing protein</fullName>
    </recommendedName>
</protein>
<feature type="compositionally biased region" description="Low complexity" evidence="2">
    <location>
        <begin position="253"/>
        <end position="264"/>
    </location>
</feature>
<dbReference type="OrthoDB" id="623670at2759"/>
<feature type="compositionally biased region" description="Acidic residues" evidence="2">
    <location>
        <begin position="280"/>
        <end position="304"/>
    </location>
</feature>
<feature type="compositionally biased region" description="Polar residues" evidence="2">
    <location>
        <begin position="237"/>
        <end position="252"/>
    </location>
</feature>
<comment type="caution">
    <text evidence="3">The sequence shown here is derived from an EMBL/GenBank/DDBJ whole genome shotgun (WGS) entry which is preliminary data.</text>
</comment>
<keyword evidence="1" id="KW-0732">Signal</keyword>
<dbReference type="STRING" id="101091.A0A1C7NG10"/>
<dbReference type="PANTHER" id="PTHR31836:SF28">
    <property type="entry name" value="SRCR DOMAIN-CONTAINING PROTEIN-RELATED"/>
    <property type="match status" value="1"/>
</dbReference>
<organism evidence="3 4">
    <name type="scientific">Choanephora cucurbitarum</name>
    <dbReference type="NCBI Taxonomy" id="101091"/>
    <lineage>
        <taxon>Eukaryota</taxon>
        <taxon>Fungi</taxon>
        <taxon>Fungi incertae sedis</taxon>
        <taxon>Mucoromycota</taxon>
        <taxon>Mucoromycotina</taxon>
        <taxon>Mucoromycetes</taxon>
        <taxon>Mucorales</taxon>
        <taxon>Mucorineae</taxon>
        <taxon>Choanephoraceae</taxon>
        <taxon>Choanephoroideae</taxon>
        <taxon>Choanephora</taxon>
    </lineage>
</organism>
<name>A0A1C7NG10_9FUNG</name>
<keyword evidence="4" id="KW-1185">Reference proteome</keyword>
<proteinExistence type="predicted"/>
<sequence length="304" mass="34463">MITQMTLMMSLIHARPFEDKDITKRLLGGVQQSTYRGGGTYFYPKTQGGPIGACGPYEDNNSQIVALNADQYGPLDQRSDWCGKKVKICHRKICTVATITDACPRCEYGGLDLTPAVWDQLYGDRSRGVLDIVWSLFDEAEQNSILQSVEKKVLEKISPMKPVQQKSVKEKPTHPKSVKQSHAHKKSSQHKSAKRKSSQHKSAKKNSVKQKFVRQKLVQKKVIQQKPTPTKLIENKPTPTKSVEKTSTQQPNAIQQPKATQQPKPAKEEESKEEQAKKEEEEEKQEDDEDTDDDEDEDEEDENE</sequence>
<feature type="region of interest" description="Disordered" evidence="2">
    <location>
        <begin position="157"/>
        <end position="304"/>
    </location>
</feature>
<dbReference type="AlphaFoldDB" id="A0A1C7NG10"/>
<gene>
    <name evidence="3" type="ORF">A0J61_04005</name>
</gene>
<feature type="compositionally biased region" description="Basic and acidic residues" evidence="2">
    <location>
        <begin position="265"/>
        <end position="279"/>
    </location>
</feature>
<dbReference type="CDD" id="cd22191">
    <property type="entry name" value="DPBB_RlpA_EXP_N-like"/>
    <property type="match status" value="1"/>
</dbReference>
<dbReference type="PANTHER" id="PTHR31836">
    <property type="match status" value="1"/>
</dbReference>
<feature type="compositionally biased region" description="Basic residues" evidence="2">
    <location>
        <begin position="174"/>
        <end position="219"/>
    </location>
</feature>
<dbReference type="InterPro" id="IPR051477">
    <property type="entry name" value="Expansin_CellWall"/>
</dbReference>
<reference evidence="3 4" key="1">
    <citation type="submission" date="2016-03" db="EMBL/GenBank/DDBJ databases">
        <title>Choanephora cucurbitarum.</title>
        <authorList>
            <person name="Min B."/>
            <person name="Park H."/>
            <person name="Park J.-H."/>
            <person name="Shin H.-D."/>
            <person name="Choi I.-G."/>
        </authorList>
    </citation>
    <scope>NUCLEOTIDE SEQUENCE [LARGE SCALE GENOMIC DNA]</scope>
    <source>
        <strain evidence="3 4">KUS-F28377</strain>
    </source>
</reference>
<evidence type="ECO:0000313" key="3">
    <source>
        <dbReference type="EMBL" id="OBZ87958.1"/>
    </source>
</evidence>